<protein>
    <submittedName>
        <fullName evidence="4">DNA-protecting protein DprA</fullName>
    </submittedName>
</protein>
<dbReference type="Pfam" id="PF21102">
    <property type="entry name" value="DprA_N"/>
    <property type="match status" value="1"/>
</dbReference>
<evidence type="ECO:0000313" key="4">
    <source>
        <dbReference type="EMBL" id="MBO8406975.1"/>
    </source>
</evidence>
<dbReference type="SUPFAM" id="SSF102405">
    <property type="entry name" value="MCP/YpsA-like"/>
    <property type="match status" value="1"/>
</dbReference>
<dbReference type="Proteomes" id="UP000721442">
    <property type="component" value="Unassembled WGS sequence"/>
</dbReference>
<name>A0A940DCP8_9PROT</name>
<dbReference type="InterPro" id="IPR057666">
    <property type="entry name" value="DrpA_SLOG"/>
</dbReference>
<dbReference type="NCBIfam" id="TIGR00732">
    <property type="entry name" value="dprA"/>
    <property type="match status" value="1"/>
</dbReference>
<dbReference type="Gene3D" id="3.40.50.450">
    <property type="match status" value="1"/>
</dbReference>
<dbReference type="Pfam" id="PF02481">
    <property type="entry name" value="DNA_processg_A"/>
    <property type="match status" value="1"/>
</dbReference>
<evidence type="ECO:0000313" key="5">
    <source>
        <dbReference type="Proteomes" id="UP000721442"/>
    </source>
</evidence>
<dbReference type="Pfam" id="PF17782">
    <property type="entry name" value="WHD_DprA"/>
    <property type="match status" value="1"/>
</dbReference>
<dbReference type="GO" id="GO:0009294">
    <property type="term" value="P:DNA-mediated transformation"/>
    <property type="evidence" value="ECO:0007669"/>
    <property type="project" value="InterPro"/>
</dbReference>
<dbReference type="PANTHER" id="PTHR43022">
    <property type="entry name" value="PROTEIN SMF"/>
    <property type="match status" value="1"/>
</dbReference>
<dbReference type="InterPro" id="IPR003488">
    <property type="entry name" value="DprA"/>
</dbReference>
<sequence>MNMDELFNKLLLLRTPGVGPAKYNALVKKFGGADDVVTAVGVDGAVRDSVMRELDAAQKLGIHYICDTDDCYPIMLRALKNHPPVLSVRGNIDALCRPMVGIVGTRHATAAGMRITGDIAQKLAEHGNVVVSGMAMGTDTAAHRGALQVGGNAQTVAVLAGGVDVIWPLENESLYWEIVARGAVISEMPVGVAPLAQHFVIRNRWIAGMAEKLILGEADLKSGSMTTARFAIEAGREIWAIPSHPLDSRAAGPNSLIKTGAAKLCSGASDFFVAEKNSYQMQKNEKKFADENSVLDALGTIPVSETVLSEIAKKTVSEIKAELVVLELQGLVRKVDGGYVRA</sequence>
<comment type="caution">
    <text evidence="4">The sequence shown here is derived from an EMBL/GenBank/DDBJ whole genome shotgun (WGS) entry which is preliminary data.</text>
</comment>
<organism evidence="4 5">
    <name type="scientific">Candidatus Enterousia excrementavium</name>
    <dbReference type="NCBI Taxonomy" id="2840789"/>
    <lineage>
        <taxon>Bacteria</taxon>
        <taxon>Pseudomonadati</taxon>
        <taxon>Pseudomonadota</taxon>
        <taxon>Alphaproteobacteria</taxon>
        <taxon>Candidatus Enterousia</taxon>
    </lineage>
</organism>
<dbReference type="AlphaFoldDB" id="A0A940DCP8"/>
<evidence type="ECO:0000256" key="1">
    <source>
        <dbReference type="ARBA" id="ARBA00006525"/>
    </source>
</evidence>
<feature type="domain" description="DprA winged helix" evidence="3">
    <location>
        <begin position="289"/>
        <end position="338"/>
    </location>
</feature>
<evidence type="ECO:0000259" key="2">
    <source>
        <dbReference type="Pfam" id="PF02481"/>
    </source>
</evidence>
<evidence type="ECO:0000259" key="3">
    <source>
        <dbReference type="Pfam" id="PF17782"/>
    </source>
</evidence>
<dbReference type="PANTHER" id="PTHR43022:SF1">
    <property type="entry name" value="PROTEIN SMF"/>
    <property type="match status" value="1"/>
</dbReference>
<proteinExistence type="inferred from homology"/>
<reference evidence="4" key="2">
    <citation type="journal article" date="2021" name="PeerJ">
        <title>Extensive microbial diversity within the chicken gut microbiome revealed by metagenomics and culture.</title>
        <authorList>
            <person name="Gilroy R."/>
            <person name="Ravi A."/>
            <person name="Getino M."/>
            <person name="Pursley I."/>
            <person name="Horton D.L."/>
            <person name="Alikhan N.F."/>
            <person name="Baker D."/>
            <person name="Gharbi K."/>
            <person name="Hall N."/>
            <person name="Watson M."/>
            <person name="Adriaenssens E.M."/>
            <person name="Foster-Nyarko E."/>
            <person name="Jarju S."/>
            <person name="Secka A."/>
            <person name="Antonio M."/>
            <person name="Oren A."/>
            <person name="Chaudhuri R.R."/>
            <person name="La Ragione R."/>
            <person name="Hildebrand F."/>
            <person name="Pallen M.J."/>
        </authorList>
    </citation>
    <scope>NUCLEOTIDE SEQUENCE</scope>
    <source>
        <strain evidence="4">B1-16210</strain>
    </source>
</reference>
<dbReference type="EMBL" id="JADINE010000011">
    <property type="protein sequence ID" value="MBO8406975.1"/>
    <property type="molecule type" value="Genomic_DNA"/>
</dbReference>
<dbReference type="InterPro" id="IPR041614">
    <property type="entry name" value="DprA_WH"/>
</dbReference>
<feature type="domain" description="Smf/DprA SLOG" evidence="2">
    <location>
        <begin position="64"/>
        <end position="271"/>
    </location>
</feature>
<comment type="similarity">
    <text evidence="1">Belongs to the DprA/Smf family.</text>
</comment>
<reference evidence="4" key="1">
    <citation type="submission" date="2020-10" db="EMBL/GenBank/DDBJ databases">
        <authorList>
            <person name="Gilroy R."/>
        </authorList>
    </citation>
    <scope>NUCLEOTIDE SEQUENCE</scope>
    <source>
        <strain evidence="4">B1-16210</strain>
    </source>
</reference>
<accession>A0A940DCP8</accession>
<dbReference type="Gene3D" id="1.10.10.10">
    <property type="entry name" value="Winged helix-like DNA-binding domain superfamily/Winged helix DNA-binding domain"/>
    <property type="match status" value="1"/>
</dbReference>
<gene>
    <name evidence="4" type="primary">dprA</name>
    <name evidence="4" type="ORF">IAC77_00760</name>
</gene>
<dbReference type="InterPro" id="IPR036388">
    <property type="entry name" value="WH-like_DNA-bd_sf"/>
</dbReference>